<feature type="transmembrane region" description="Helical" evidence="8">
    <location>
        <begin position="286"/>
        <end position="307"/>
    </location>
</feature>
<dbReference type="AlphaFoldDB" id="A0ABD2I9X5"/>
<accession>A0ABD2I9X5</accession>
<dbReference type="PROSITE" id="PS01219">
    <property type="entry name" value="AMMONIUM_TRANSP"/>
    <property type="match status" value="1"/>
</dbReference>
<dbReference type="EMBL" id="JBICCN010000357">
    <property type="protein sequence ID" value="KAL3074246.1"/>
    <property type="molecule type" value="Genomic_DNA"/>
</dbReference>
<keyword evidence="3 8" id="KW-0813">Transport</keyword>
<feature type="coiled-coil region" evidence="9">
    <location>
        <begin position="9"/>
        <end position="36"/>
    </location>
</feature>
<feature type="transmembrane region" description="Helical" evidence="8">
    <location>
        <begin position="147"/>
        <end position="168"/>
    </location>
</feature>
<dbReference type="GO" id="GO:0005886">
    <property type="term" value="C:plasma membrane"/>
    <property type="evidence" value="ECO:0007669"/>
    <property type="project" value="UniProtKB-SubCell"/>
</dbReference>
<dbReference type="Proteomes" id="UP001620645">
    <property type="component" value="Unassembled WGS sequence"/>
</dbReference>
<dbReference type="InterPro" id="IPR024041">
    <property type="entry name" value="NH4_transpt_AmtB-like_dom"/>
</dbReference>
<evidence type="ECO:0000256" key="1">
    <source>
        <dbReference type="ARBA" id="ARBA00004141"/>
    </source>
</evidence>
<dbReference type="NCBIfam" id="TIGR00836">
    <property type="entry name" value="amt"/>
    <property type="match status" value="1"/>
</dbReference>
<dbReference type="Gene3D" id="1.10.3430.10">
    <property type="entry name" value="Ammonium transporter AmtB like domains"/>
    <property type="match status" value="1"/>
</dbReference>
<evidence type="ECO:0000313" key="12">
    <source>
        <dbReference type="Proteomes" id="UP001620645"/>
    </source>
</evidence>
<protein>
    <recommendedName>
        <fullName evidence="8">Ammonium transporter</fullName>
    </recommendedName>
</protein>
<evidence type="ECO:0000313" key="11">
    <source>
        <dbReference type="EMBL" id="KAL3074246.1"/>
    </source>
</evidence>
<feature type="transmembrane region" description="Helical" evidence="8">
    <location>
        <begin position="409"/>
        <end position="434"/>
    </location>
</feature>
<feature type="transmembrane region" description="Helical" evidence="8">
    <location>
        <begin position="188"/>
        <end position="213"/>
    </location>
</feature>
<keyword evidence="5 8" id="KW-1133">Transmembrane helix</keyword>
<evidence type="ECO:0000256" key="4">
    <source>
        <dbReference type="ARBA" id="ARBA00022692"/>
    </source>
</evidence>
<feature type="transmembrane region" description="Helical" evidence="8">
    <location>
        <begin position="244"/>
        <end position="266"/>
    </location>
</feature>
<sequence length="544" mass="59484">MVSQNDHLMANLSDQLTNLQKELDTLKKDMTANNDAFFNCAMALIIFLMQCGFAFLEAGAVRSKNCTNIIIKNVLDSLLGIIAYAAVGWALAFGSNPLPVLEPYFGFSQFGMVGTTEFSKFFFQFVFCATASTIISGAVAERAEFACFITYSLAITAFVYPVLTHWGWTKQGWMAASGFVVDDAHQVTYVDFAGSGMVHVCGGTISLIAAVLMGPRIGRFPERTVSVPVGGPRRKQKEPKSVEIKGHSVPFASLGGFILMFGFLAFNGGSTSEISSPGIGQTVAKAMVNTILCGAFAALSYLFVHFIRKGKWTVLLTINACLTGMVAACAGCNQMPAWTCVVTGSVAGMVYLLMAELVLALRVDDPLDAFAVHFGGGLWGLVSACLVTEQGILYAFIGDVKMNVALWQLLWQMVCAVAIILWCTLTMTPAFLLLKAFGKMRVPREVEIRGLDIYKHGEAAYPSTAYGHGWDEAAVKPNVKEELRKISEYADVPIEPMYGSQAFTLRQNPQHYEHPEHWERAREPNIYKRFYNTKANSVGPMEGH</sequence>
<organism evidence="11 12">
    <name type="scientific">Heterodera schachtii</name>
    <name type="common">Sugarbeet cyst nematode worm</name>
    <name type="synonym">Tylenchus schachtii</name>
    <dbReference type="NCBI Taxonomy" id="97005"/>
    <lineage>
        <taxon>Eukaryota</taxon>
        <taxon>Metazoa</taxon>
        <taxon>Ecdysozoa</taxon>
        <taxon>Nematoda</taxon>
        <taxon>Chromadorea</taxon>
        <taxon>Rhabditida</taxon>
        <taxon>Tylenchina</taxon>
        <taxon>Tylenchomorpha</taxon>
        <taxon>Tylenchoidea</taxon>
        <taxon>Heteroderidae</taxon>
        <taxon>Heteroderinae</taxon>
        <taxon>Heterodera</taxon>
    </lineage>
</organism>
<dbReference type="FunFam" id="1.10.3430.10:FF:000010">
    <property type="entry name" value="Ammonium transporter"/>
    <property type="match status" value="1"/>
</dbReference>
<comment type="caution">
    <text evidence="11">The sequence shown here is derived from an EMBL/GenBank/DDBJ whole genome shotgun (WGS) entry which is preliminary data.</text>
</comment>
<dbReference type="PANTHER" id="PTHR11730:SF6">
    <property type="entry name" value="AMMONIUM TRANSPORTER"/>
    <property type="match status" value="1"/>
</dbReference>
<dbReference type="InterPro" id="IPR001905">
    <property type="entry name" value="Ammonium_transpt"/>
</dbReference>
<comment type="subcellular location">
    <subcellularLocation>
        <location evidence="8">Cell membrane</location>
        <topology evidence="8">Multi-pass membrane protein</topology>
    </subcellularLocation>
    <subcellularLocation>
        <location evidence="1">Membrane</location>
        <topology evidence="1">Multi-pass membrane protein</topology>
    </subcellularLocation>
</comment>
<dbReference type="PANTHER" id="PTHR11730">
    <property type="entry name" value="AMMONIUM TRANSPORTER"/>
    <property type="match status" value="1"/>
</dbReference>
<feature type="transmembrane region" description="Helical" evidence="8">
    <location>
        <begin position="370"/>
        <end position="397"/>
    </location>
</feature>
<feature type="transmembrane region" description="Helical" evidence="8">
    <location>
        <begin position="342"/>
        <end position="363"/>
    </location>
</feature>
<evidence type="ECO:0000259" key="10">
    <source>
        <dbReference type="Pfam" id="PF00909"/>
    </source>
</evidence>
<keyword evidence="12" id="KW-1185">Reference proteome</keyword>
<keyword evidence="9" id="KW-0175">Coiled coil</keyword>
<gene>
    <name evidence="11" type="ORF">niasHS_015076</name>
</gene>
<dbReference type="GO" id="GO:0072488">
    <property type="term" value="P:ammonium transmembrane transport"/>
    <property type="evidence" value="ECO:0007669"/>
    <property type="project" value="UniProtKB-KW"/>
</dbReference>
<dbReference type="Pfam" id="PF00909">
    <property type="entry name" value="Ammonium_transp"/>
    <property type="match status" value="2"/>
</dbReference>
<dbReference type="SUPFAM" id="SSF111352">
    <property type="entry name" value="Ammonium transporter"/>
    <property type="match status" value="1"/>
</dbReference>
<keyword evidence="6 8" id="KW-0472">Membrane</keyword>
<dbReference type="InterPro" id="IPR029020">
    <property type="entry name" value="Ammonium/urea_transptr"/>
</dbReference>
<keyword evidence="7 8" id="KW-0924">Ammonia transport</keyword>
<evidence type="ECO:0000256" key="3">
    <source>
        <dbReference type="ARBA" id="ARBA00022448"/>
    </source>
</evidence>
<feature type="transmembrane region" description="Helical" evidence="8">
    <location>
        <begin position="314"/>
        <end position="336"/>
    </location>
</feature>
<evidence type="ECO:0000256" key="7">
    <source>
        <dbReference type="ARBA" id="ARBA00023177"/>
    </source>
</evidence>
<reference evidence="11 12" key="1">
    <citation type="submission" date="2024-10" db="EMBL/GenBank/DDBJ databases">
        <authorList>
            <person name="Kim D."/>
        </authorList>
    </citation>
    <scope>NUCLEOTIDE SEQUENCE [LARGE SCALE GENOMIC DNA]</scope>
    <source>
        <strain evidence="11">Taebaek</strain>
    </source>
</reference>
<name>A0ABD2I9X5_HETSC</name>
<comment type="similarity">
    <text evidence="2 8">Belongs to the ammonia transporter channel (TC 1.A.11.2) family.</text>
</comment>
<evidence type="ECO:0000256" key="6">
    <source>
        <dbReference type="ARBA" id="ARBA00023136"/>
    </source>
</evidence>
<evidence type="ECO:0000256" key="2">
    <source>
        <dbReference type="ARBA" id="ARBA00005887"/>
    </source>
</evidence>
<feature type="domain" description="Ammonium transporter AmtB-like" evidence="10">
    <location>
        <begin position="229"/>
        <end position="461"/>
    </location>
</feature>
<evidence type="ECO:0000256" key="8">
    <source>
        <dbReference type="RuleBase" id="RU362002"/>
    </source>
</evidence>
<feature type="transmembrane region" description="Helical" evidence="8">
    <location>
        <begin position="121"/>
        <end position="140"/>
    </location>
</feature>
<feature type="domain" description="Ammonium transporter AmtB-like" evidence="10">
    <location>
        <begin position="37"/>
        <end position="224"/>
    </location>
</feature>
<feature type="transmembrane region" description="Helical" evidence="8">
    <location>
        <begin position="36"/>
        <end position="56"/>
    </location>
</feature>
<keyword evidence="4 8" id="KW-0812">Transmembrane</keyword>
<proteinExistence type="inferred from homology"/>
<dbReference type="InterPro" id="IPR018047">
    <property type="entry name" value="Ammonium_transpt_CS"/>
</dbReference>
<evidence type="ECO:0000256" key="5">
    <source>
        <dbReference type="ARBA" id="ARBA00022989"/>
    </source>
</evidence>
<evidence type="ECO:0000256" key="9">
    <source>
        <dbReference type="SAM" id="Coils"/>
    </source>
</evidence>
<feature type="transmembrane region" description="Helical" evidence="8">
    <location>
        <begin position="77"/>
        <end position="101"/>
    </location>
</feature>